<dbReference type="SMART" id="SM00347">
    <property type="entry name" value="HTH_MARR"/>
    <property type="match status" value="1"/>
</dbReference>
<dbReference type="OrthoDB" id="69852at2"/>
<feature type="region of interest" description="Disordered" evidence="1">
    <location>
        <begin position="188"/>
        <end position="258"/>
    </location>
</feature>
<dbReference type="PANTHER" id="PTHR39515:SF2">
    <property type="entry name" value="HTH-TYPE TRANSCRIPTIONAL REGULATOR RV0880"/>
    <property type="match status" value="1"/>
</dbReference>
<dbReference type="InterPro" id="IPR036388">
    <property type="entry name" value="WH-like_DNA-bd_sf"/>
</dbReference>
<accession>A0LWC0</accession>
<dbReference type="Proteomes" id="UP000008221">
    <property type="component" value="Chromosome"/>
</dbReference>
<gene>
    <name evidence="3" type="ordered locus">Acel_1958</name>
</gene>
<evidence type="ECO:0000313" key="4">
    <source>
        <dbReference type="Proteomes" id="UP000008221"/>
    </source>
</evidence>
<dbReference type="InterPro" id="IPR052526">
    <property type="entry name" value="HTH-type_Bedaq_tolerance"/>
</dbReference>
<dbReference type="HOGENOM" id="CLU_1076158_0_0_11"/>
<dbReference type="PANTHER" id="PTHR39515">
    <property type="entry name" value="CONSERVED PROTEIN"/>
    <property type="match status" value="1"/>
</dbReference>
<keyword evidence="4" id="KW-1185">Reference proteome</keyword>
<dbReference type="STRING" id="351607.Acel_1958"/>
<feature type="region of interest" description="Disordered" evidence="1">
    <location>
        <begin position="1"/>
        <end position="42"/>
    </location>
</feature>
<dbReference type="SUPFAM" id="SSF46785">
    <property type="entry name" value="Winged helix' DNA-binding domain"/>
    <property type="match status" value="1"/>
</dbReference>
<dbReference type="Pfam" id="PF12802">
    <property type="entry name" value="MarR_2"/>
    <property type="match status" value="1"/>
</dbReference>
<dbReference type="Gene3D" id="1.10.10.10">
    <property type="entry name" value="Winged helix-like DNA-binding domain superfamily/Winged helix DNA-binding domain"/>
    <property type="match status" value="1"/>
</dbReference>
<dbReference type="KEGG" id="ace:Acel_1958"/>
<dbReference type="InterPro" id="IPR000835">
    <property type="entry name" value="HTH_MarR-typ"/>
</dbReference>
<dbReference type="RefSeq" id="WP_011720793.1">
    <property type="nucleotide sequence ID" value="NC_008578.1"/>
</dbReference>
<reference evidence="3 4" key="1">
    <citation type="journal article" date="2009" name="Genome Res.">
        <title>Complete genome of the cellulolytic thermophile Acidothermus cellulolyticus 11B provides insights into its ecophysiological and evolutionary adaptations.</title>
        <authorList>
            <person name="Barabote R.D."/>
            <person name="Xie G."/>
            <person name="Leu D.H."/>
            <person name="Normand P."/>
            <person name="Necsulea A."/>
            <person name="Daubin V."/>
            <person name="Medigue C."/>
            <person name="Adney W.S."/>
            <person name="Xu X.C."/>
            <person name="Lapidus A."/>
            <person name="Parales R.E."/>
            <person name="Detter C."/>
            <person name="Pujic P."/>
            <person name="Bruce D."/>
            <person name="Lavire C."/>
            <person name="Challacombe J.F."/>
            <person name="Brettin T.S."/>
            <person name="Berry A.M."/>
        </authorList>
    </citation>
    <scope>NUCLEOTIDE SEQUENCE [LARGE SCALE GENOMIC DNA]</scope>
    <source>
        <strain evidence="4">ATCC 43068 / DSM 8971 / 11B</strain>
    </source>
</reference>
<organism evidence="3 4">
    <name type="scientific">Acidothermus cellulolyticus (strain ATCC 43068 / DSM 8971 / 11B)</name>
    <dbReference type="NCBI Taxonomy" id="351607"/>
    <lineage>
        <taxon>Bacteria</taxon>
        <taxon>Bacillati</taxon>
        <taxon>Actinomycetota</taxon>
        <taxon>Actinomycetes</taxon>
        <taxon>Acidothermales</taxon>
        <taxon>Acidothermaceae</taxon>
        <taxon>Acidothermus</taxon>
    </lineage>
</organism>
<dbReference type="InterPro" id="IPR036390">
    <property type="entry name" value="WH_DNA-bd_sf"/>
</dbReference>
<dbReference type="EMBL" id="CP000481">
    <property type="protein sequence ID" value="ABK53730.1"/>
    <property type="molecule type" value="Genomic_DNA"/>
</dbReference>
<dbReference type="GO" id="GO:0003700">
    <property type="term" value="F:DNA-binding transcription factor activity"/>
    <property type="evidence" value="ECO:0007669"/>
    <property type="project" value="InterPro"/>
</dbReference>
<sequence length="258" mass="27689">MRTETSSDARHPSRRGLTSPAESRRDCERSSPGPDDHDVRRGDDVVRRIAALLDASGTLRRVLRARMRSAWPYDDLPVGQLDLLRLLVESPGLSVNQAAERLALAPNSVSTMVRGMIAAGLVERRSDPADARAARLYPSAHAAARLRRWRARRAQVLAAALPRLDGDHDWLDAAVAAVERLTAILAGDDETGVPDPADATAVARRPADRHGRRSASGGGKALPGGADEPRPASGSTSGRGKTHKIGRGTRLIDRDLPE</sequence>
<feature type="compositionally biased region" description="Basic and acidic residues" evidence="1">
    <location>
        <begin position="22"/>
        <end position="42"/>
    </location>
</feature>
<evidence type="ECO:0000256" key="1">
    <source>
        <dbReference type="SAM" id="MobiDB-lite"/>
    </source>
</evidence>
<dbReference type="InParanoid" id="A0LWC0"/>
<name>A0LWC0_ACIC1</name>
<dbReference type="AlphaFoldDB" id="A0LWC0"/>
<evidence type="ECO:0000259" key="2">
    <source>
        <dbReference type="PROSITE" id="PS50995"/>
    </source>
</evidence>
<evidence type="ECO:0000313" key="3">
    <source>
        <dbReference type="EMBL" id="ABK53730.1"/>
    </source>
</evidence>
<dbReference type="eggNOG" id="COG1846">
    <property type="taxonomic scope" value="Bacteria"/>
</dbReference>
<feature type="domain" description="HTH marR-type" evidence="2">
    <location>
        <begin position="49"/>
        <end position="183"/>
    </location>
</feature>
<dbReference type="PROSITE" id="PS50995">
    <property type="entry name" value="HTH_MARR_2"/>
    <property type="match status" value="1"/>
</dbReference>
<protein>
    <submittedName>
        <fullName evidence="3">Transcriptional regulator, MarR family</fullName>
    </submittedName>
</protein>
<proteinExistence type="predicted"/>
<feature type="compositionally biased region" description="Basic and acidic residues" evidence="1">
    <location>
        <begin position="1"/>
        <end position="11"/>
    </location>
</feature>